<dbReference type="InterPro" id="IPR013057">
    <property type="entry name" value="AA_transpt_TM"/>
</dbReference>
<feature type="transmembrane region" description="Helical" evidence="6">
    <location>
        <begin position="333"/>
        <end position="353"/>
    </location>
</feature>
<feature type="transmembrane region" description="Helical" evidence="6">
    <location>
        <begin position="93"/>
        <end position="115"/>
    </location>
</feature>
<feature type="transmembrane region" description="Helical" evidence="6">
    <location>
        <begin position="373"/>
        <end position="395"/>
    </location>
</feature>
<feature type="compositionally biased region" description="Basic and acidic residues" evidence="5">
    <location>
        <begin position="10"/>
        <end position="22"/>
    </location>
</feature>
<dbReference type="EMBL" id="CM000605">
    <property type="protein sequence ID" value="EEC51249.1"/>
    <property type="molecule type" value="Genomic_DNA"/>
</dbReference>
<comment type="subcellular location">
    <subcellularLocation>
        <location evidence="1">Membrane</location>
        <topology evidence="1">Multi-pass membrane protein</topology>
    </subcellularLocation>
</comment>
<evidence type="ECO:0000256" key="5">
    <source>
        <dbReference type="SAM" id="MobiDB-lite"/>
    </source>
</evidence>
<dbReference type="eggNOG" id="KOG1305">
    <property type="taxonomic scope" value="Eukaryota"/>
</dbReference>
<keyword evidence="3 6" id="KW-1133">Transmembrane helix</keyword>
<dbReference type="KEGG" id="pti:PHATRDRAFT_42888"/>
<protein>
    <recommendedName>
        <fullName evidence="7">Amino acid transporter transmembrane domain-containing protein</fullName>
    </recommendedName>
</protein>
<dbReference type="GO" id="GO:0015179">
    <property type="term" value="F:L-amino acid transmembrane transporter activity"/>
    <property type="evidence" value="ECO:0007669"/>
    <property type="project" value="TreeGrafter"/>
</dbReference>
<dbReference type="PANTHER" id="PTHR22950">
    <property type="entry name" value="AMINO ACID TRANSPORTER"/>
    <property type="match status" value="1"/>
</dbReference>
<dbReference type="Proteomes" id="UP000000759">
    <property type="component" value="Chromosome 1"/>
</dbReference>
<feature type="transmembrane region" description="Helical" evidence="6">
    <location>
        <begin position="221"/>
        <end position="239"/>
    </location>
</feature>
<gene>
    <name evidence="8" type="ORF">PHATRDRAFT_42888</name>
</gene>
<evidence type="ECO:0000313" key="9">
    <source>
        <dbReference type="Proteomes" id="UP000000759"/>
    </source>
</evidence>
<dbReference type="GO" id="GO:0016020">
    <property type="term" value="C:membrane"/>
    <property type="evidence" value="ECO:0007669"/>
    <property type="project" value="UniProtKB-SubCell"/>
</dbReference>
<proteinExistence type="predicted"/>
<feature type="transmembrane region" description="Helical" evidence="6">
    <location>
        <begin position="148"/>
        <end position="170"/>
    </location>
</feature>
<dbReference type="OMA" id="FAYVCHY"/>
<evidence type="ECO:0000256" key="6">
    <source>
        <dbReference type="SAM" id="Phobius"/>
    </source>
</evidence>
<dbReference type="PaxDb" id="2850-Phatr42888"/>
<dbReference type="STRING" id="556484.B7FPX5"/>
<name>B7FPX5_PHATC</name>
<feature type="transmembrane region" description="Helical" evidence="6">
    <location>
        <begin position="246"/>
        <end position="265"/>
    </location>
</feature>
<keyword evidence="9" id="KW-1185">Reference proteome</keyword>
<keyword evidence="4 6" id="KW-0472">Membrane</keyword>
<feature type="transmembrane region" description="Helical" evidence="6">
    <location>
        <begin position="537"/>
        <end position="557"/>
    </location>
</feature>
<dbReference type="RefSeq" id="XP_002176786.1">
    <property type="nucleotide sequence ID" value="XM_002176750.1"/>
</dbReference>
<keyword evidence="2 6" id="KW-0812">Transmembrane</keyword>
<dbReference type="PANTHER" id="PTHR22950:SF652">
    <property type="entry name" value="TRANSMEMBRANE AMINO ACID TRANSPORTER FAMILY PROTEIN"/>
    <property type="match status" value="1"/>
</dbReference>
<evidence type="ECO:0000256" key="2">
    <source>
        <dbReference type="ARBA" id="ARBA00022692"/>
    </source>
</evidence>
<feature type="transmembrane region" description="Helical" evidence="6">
    <location>
        <begin position="465"/>
        <end position="489"/>
    </location>
</feature>
<evidence type="ECO:0000256" key="1">
    <source>
        <dbReference type="ARBA" id="ARBA00004141"/>
    </source>
</evidence>
<feature type="transmembrane region" description="Helical" evidence="6">
    <location>
        <begin position="69"/>
        <end position="87"/>
    </location>
</feature>
<organism evidence="8 9">
    <name type="scientific">Phaeodactylum tricornutum (strain CCAP 1055/1)</name>
    <dbReference type="NCBI Taxonomy" id="556484"/>
    <lineage>
        <taxon>Eukaryota</taxon>
        <taxon>Sar</taxon>
        <taxon>Stramenopiles</taxon>
        <taxon>Ochrophyta</taxon>
        <taxon>Bacillariophyta</taxon>
        <taxon>Bacillariophyceae</taxon>
        <taxon>Bacillariophycidae</taxon>
        <taxon>Naviculales</taxon>
        <taxon>Phaeodactylaceae</taxon>
        <taxon>Phaeodactylum</taxon>
    </lineage>
</organism>
<accession>B7FPX5</accession>
<dbReference type="Pfam" id="PF01490">
    <property type="entry name" value="Aa_trans"/>
    <property type="match status" value="1"/>
</dbReference>
<dbReference type="InParanoid" id="B7FPX5"/>
<dbReference type="AlphaFoldDB" id="B7FPX5"/>
<evidence type="ECO:0000256" key="3">
    <source>
        <dbReference type="ARBA" id="ARBA00022989"/>
    </source>
</evidence>
<dbReference type="GeneID" id="7196466"/>
<evidence type="ECO:0000259" key="7">
    <source>
        <dbReference type="Pfam" id="PF01490"/>
    </source>
</evidence>
<sequence>MSMAVTAEPMESRSESSADHAAGEGFLGVFDREEPDPAVETLANPDDDTISEELAGSLVRVGTTASARFNILSTMVGGGSLSLPMAFQKAGNGLLGPVILIVVATVTEFCFRILVDSARRLSPVSASSVTPGKDSFELIASAAFGRRAYVGSMILVTFMCFFGTIGYAVLLRDMLEPVTFMIFPSHASFSNTTRVYESQWESVGRGSQVGGSDGPSWRNNATMLIVVLLVTPLCTLRTLTALKRFGAASMVSVLILGLCVVYRSIECNLGYVDGNHDYKFWHSFQLWPDSWKNVLDAFPLFVSCFVCHYNILTVHNELRVPSHQRVSWWLRSTTWMAAAFYLLIGLAGSAYAHCTIDGKIHGNVLLDFPKDDPLLLVGRMCLALTITLAFPMLTIPARDIVIRSLPSLLKHDQQSNGADNGESNLVEQSLRQSLLENVHSDDEAVGLVPHSSLSSEQPSGKGASFWLRLVVAMALFWTAAGVASCVSSIDIVWNLLGSSLSMLLSYIIPCSSYLTIIHTEENGGTSERPSRFVLATAWVLLLVASPLMILSTANAVYSTFFSNV</sequence>
<evidence type="ECO:0000256" key="4">
    <source>
        <dbReference type="ARBA" id="ARBA00023136"/>
    </source>
</evidence>
<reference evidence="9" key="2">
    <citation type="submission" date="2008-08" db="EMBL/GenBank/DDBJ databases">
        <authorList>
            <consortium name="Diatom Consortium"/>
            <person name="Grigoriev I."/>
            <person name="Grimwood J."/>
            <person name="Kuo A."/>
            <person name="Otillar R.P."/>
            <person name="Salamov A."/>
            <person name="Detter J.C."/>
            <person name="Lindquist E."/>
            <person name="Shapiro H."/>
            <person name="Lucas S."/>
            <person name="Glavina del Rio T."/>
            <person name="Pitluck S."/>
            <person name="Rokhsar D."/>
            <person name="Bowler C."/>
        </authorList>
    </citation>
    <scope>GENOME REANNOTATION</scope>
    <source>
        <strain evidence="9">CCAP 1055/1</strain>
    </source>
</reference>
<feature type="domain" description="Amino acid transporter transmembrane" evidence="7">
    <location>
        <begin position="62"/>
        <end position="540"/>
    </location>
</feature>
<evidence type="ECO:0000313" key="8">
    <source>
        <dbReference type="EMBL" id="EEC51249.1"/>
    </source>
</evidence>
<feature type="region of interest" description="Disordered" evidence="5">
    <location>
        <begin position="1"/>
        <end position="29"/>
    </location>
</feature>
<feature type="transmembrane region" description="Helical" evidence="6">
    <location>
        <begin position="495"/>
        <end position="516"/>
    </location>
</feature>
<dbReference type="HOGENOM" id="CLU_595053_0_0_1"/>
<dbReference type="OrthoDB" id="438545at2759"/>
<reference evidence="8 9" key="1">
    <citation type="journal article" date="2008" name="Nature">
        <title>The Phaeodactylum genome reveals the evolutionary history of diatom genomes.</title>
        <authorList>
            <person name="Bowler C."/>
            <person name="Allen A.E."/>
            <person name="Badger J.H."/>
            <person name="Grimwood J."/>
            <person name="Jabbari K."/>
            <person name="Kuo A."/>
            <person name="Maheswari U."/>
            <person name="Martens C."/>
            <person name="Maumus F."/>
            <person name="Otillar R.P."/>
            <person name="Rayko E."/>
            <person name="Salamov A."/>
            <person name="Vandepoele K."/>
            <person name="Beszteri B."/>
            <person name="Gruber A."/>
            <person name="Heijde M."/>
            <person name="Katinka M."/>
            <person name="Mock T."/>
            <person name="Valentin K."/>
            <person name="Verret F."/>
            <person name="Berges J.A."/>
            <person name="Brownlee C."/>
            <person name="Cadoret J.P."/>
            <person name="Chiovitti A."/>
            <person name="Choi C.J."/>
            <person name="Coesel S."/>
            <person name="De Martino A."/>
            <person name="Detter J.C."/>
            <person name="Durkin C."/>
            <person name="Falciatore A."/>
            <person name="Fournet J."/>
            <person name="Haruta M."/>
            <person name="Huysman M.J."/>
            <person name="Jenkins B.D."/>
            <person name="Jiroutova K."/>
            <person name="Jorgensen R.E."/>
            <person name="Joubert Y."/>
            <person name="Kaplan A."/>
            <person name="Kroger N."/>
            <person name="Kroth P.G."/>
            <person name="La Roche J."/>
            <person name="Lindquist E."/>
            <person name="Lommer M."/>
            <person name="Martin-Jezequel V."/>
            <person name="Lopez P.J."/>
            <person name="Lucas S."/>
            <person name="Mangogna M."/>
            <person name="McGinnis K."/>
            <person name="Medlin L.K."/>
            <person name="Montsant A."/>
            <person name="Oudot-Le Secq M.P."/>
            <person name="Napoli C."/>
            <person name="Obornik M."/>
            <person name="Parker M.S."/>
            <person name="Petit J.L."/>
            <person name="Porcel B.M."/>
            <person name="Poulsen N."/>
            <person name="Robison M."/>
            <person name="Rychlewski L."/>
            <person name="Rynearson T.A."/>
            <person name="Schmutz J."/>
            <person name="Shapiro H."/>
            <person name="Siaut M."/>
            <person name="Stanley M."/>
            <person name="Sussman M.R."/>
            <person name="Taylor A.R."/>
            <person name="Vardi A."/>
            <person name="von Dassow P."/>
            <person name="Vyverman W."/>
            <person name="Willis A."/>
            <person name="Wyrwicz L.S."/>
            <person name="Rokhsar D.S."/>
            <person name="Weissenbach J."/>
            <person name="Armbrust E.V."/>
            <person name="Green B.R."/>
            <person name="Van de Peer Y."/>
            <person name="Grigoriev I.V."/>
        </authorList>
    </citation>
    <scope>NUCLEOTIDE SEQUENCE [LARGE SCALE GENOMIC DNA]</scope>
    <source>
        <strain evidence="8 9">CCAP 1055/1</strain>
    </source>
</reference>